<keyword evidence="1" id="KW-0175">Coiled coil</keyword>
<feature type="coiled-coil region" evidence="1">
    <location>
        <begin position="736"/>
        <end position="835"/>
    </location>
</feature>
<keyword evidence="2" id="KW-1133">Transmembrane helix</keyword>
<dbReference type="OrthoDB" id="9764467at2"/>
<dbReference type="Proteomes" id="UP000480185">
    <property type="component" value="Unassembled WGS sequence"/>
</dbReference>
<comment type="caution">
    <text evidence="4">The sequence shown here is derived from an EMBL/GenBank/DDBJ whole genome shotgun (WGS) entry which is preliminary data.</text>
</comment>
<keyword evidence="2" id="KW-0812">Transmembrane</keyword>
<dbReference type="AlphaFoldDB" id="A0A6G1X7D1"/>
<feature type="coiled-coil region" evidence="1">
    <location>
        <begin position="281"/>
        <end position="348"/>
    </location>
</feature>
<accession>A0A6G1X7D1</accession>
<feature type="domain" description="YhaN AAA" evidence="3">
    <location>
        <begin position="2"/>
        <end position="203"/>
    </location>
</feature>
<feature type="transmembrane region" description="Helical" evidence="2">
    <location>
        <begin position="496"/>
        <end position="515"/>
    </location>
</feature>
<proteinExistence type="predicted"/>
<evidence type="ECO:0000256" key="2">
    <source>
        <dbReference type="SAM" id="Phobius"/>
    </source>
</evidence>
<dbReference type="PANTHER" id="PTHR41259">
    <property type="entry name" value="DOUBLE-STRAND BREAK REPAIR RAD50 ATPASE, PUTATIVE-RELATED"/>
    <property type="match status" value="1"/>
</dbReference>
<evidence type="ECO:0000256" key="1">
    <source>
        <dbReference type="SAM" id="Coils"/>
    </source>
</evidence>
<dbReference type="Pfam" id="PF13514">
    <property type="entry name" value="AAA_27"/>
    <property type="match status" value="1"/>
</dbReference>
<reference evidence="4 5" key="1">
    <citation type="submission" date="2019-11" db="EMBL/GenBank/DDBJ databases">
        <authorList>
            <person name="Li J."/>
        </authorList>
    </citation>
    <scope>NUCLEOTIDE SEQUENCE [LARGE SCALE GENOMIC DNA]</scope>
    <source>
        <strain evidence="4 5">J4</strain>
    </source>
</reference>
<dbReference type="PANTHER" id="PTHR41259:SF1">
    <property type="entry name" value="DOUBLE-STRAND BREAK REPAIR RAD50 ATPASE, PUTATIVE-RELATED"/>
    <property type="match status" value="1"/>
</dbReference>
<evidence type="ECO:0000313" key="4">
    <source>
        <dbReference type="EMBL" id="MRG86913.1"/>
    </source>
</evidence>
<organism evidence="4 5">
    <name type="scientific">Salinibacillus xinjiangensis</name>
    <dbReference type="NCBI Taxonomy" id="1229268"/>
    <lineage>
        <taxon>Bacteria</taxon>
        <taxon>Bacillati</taxon>
        <taxon>Bacillota</taxon>
        <taxon>Bacilli</taxon>
        <taxon>Bacillales</taxon>
        <taxon>Bacillaceae</taxon>
        <taxon>Salinibacillus</taxon>
    </lineage>
</organism>
<sequence length="991" mass="116758">MMFIEKVQIYGFGKWNNESFTLSPSLTVMKGPNESGKTSLKQFILYVLFDLPSSSRKYFAPKEGSRFGGRLYLKLENNESVIIERVMDKRKNKVQCLLEDGRTEGEEYLKKLLKGMDRNTYEQIFSFNDQDLQKLQTIGEEDLGKVLFGVGLSGSDNIANLENDLTKKMDELFKKRGKKPIINQQIKQIKELKNKIATIEQQEDQYNELSDRIDSLSEQIAADQAEIQRKEGNLLLIDQYFQAKEAIQQYHLIEDQLQAFQEIDTFPDMGLERQRQIKDMMLPIKSEIHALEKRKEKLEEELRQLKEGRLSEDAYQSLQKVDELKSEYQFIRRNISEKEQELKHLDIAFQQELSQLGWEKQNVNLLSYQFPVFLEDRWKTIARDQELLHEEEERLIVEERQLTTSRTTIQTRLTEYEQQLLPTEAYISLKNKVDEHREAKWKQQFLQEQQSLYDANQQRLKKVGNQLRKLGKLSLVLGFIGITGLSFFAYLTENMYGYLLGSGVFLIGLLIWMMVGKNVIGMEKQAKQEENRNISANISENELQQLVKNINQHEQALSDLKEEQKNRDDIEKALQNCQQNQQDLARKQNQLTERIEAELQQFPFLASFDVTHWPSLYHKVIKLQQYEKDLLNVEDTIRNWEQTKGTIESQAQHIAEQCLKTLPINDEIWEELDNKKENENNKREESVRIQQELDQVKQDQSELYHRLAPYQQEQQDLFSLAQVQTEEEFVTKGKRFEEKQQLLKQQEEMLRQIQLIFKSNAVHILKEQILWAELEQKKGLLSTEMKDLSERVEQQRQELSDLRAEIKQLEENEQLSNLRHQLAFLKNELKEQIRKWATYKTAHSFIKKTKQVYQNEYLPDIVERTTYFFQRLTAGRYTQIIPPMEDEGFVAESAHQVRYQASELSTGTVAQLYVSLRLALSEIMNDTFGVPFLIDDAFVHYDAVRKQEMLAILEEVSEKQQVMYFTWNETDQLTKAGKQEIILDQKATSVF</sequence>
<evidence type="ECO:0000259" key="3">
    <source>
        <dbReference type="Pfam" id="PF13514"/>
    </source>
</evidence>
<keyword evidence="5" id="KW-1185">Reference proteome</keyword>
<protein>
    <submittedName>
        <fullName evidence="4">AAA family ATPase</fullName>
    </submittedName>
</protein>
<feature type="coiled-coil region" evidence="1">
    <location>
        <begin position="536"/>
        <end position="643"/>
    </location>
</feature>
<gene>
    <name evidence="4" type="ORF">GH754_11395</name>
</gene>
<keyword evidence="2" id="KW-0472">Membrane</keyword>
<feature type="coiled-coil region" evidence="1">
    <location>
        <begin position="182"/>
        <end position="233"/>
    </location>
</feature>
<evidence type="ECO:0000313" key="5">
    <source>
        <dbReference type="Proteomes" id="UP000480185"/>
    </source>
</evidence>
<dbReference type="EMBL" id="WJNH01000007">
    <property type="protein sequence ID" value="MRG86913.1"/>
    <property type="molecule type" value="Genomic_DNA"/>
</dbReference>
<name>A0A6G1X7D1_9BACI</name>
<feature type="transmembrane region" description="Helical" evidence="2">
    <location>
        <begin position="470"/>
        <end position="490"/>
    </location>
</feature>
<feature type="coiled-coil region" evidence="1">
    <location>
        <begin position="672"/>
        <end position="699"/>
    </location>
</feature>
<dbReference type="InterPro" id="IPR038734">
    <property type="entry name" value="YhaN_AAA"/>
</dbReference>
<dbReference type="Gene3D" id="3.40.50.300">
    <property type="entry name" value="P-loop containing nucleotide triphosphate hydrolases"/>
    <property type="match status" value="2"/>
</dbReference>
<dbReference type="SUPFAM" id="SSF52540">
    <property type="entry name" value="P-loop containing nucleoside triphosphate hydrolases"/>
    <property type="match status" value="2"/>
</dbReference>
<dbReference type="InterPro" id="IPR027417">
    <property type="entry name" value="P-loop_NTPase"/>
</dbReference>